<evidence type="ECO:0000256" key="1">
    <source>
        <dbReference type="SAM" id="MobiDB-lite"/>
    </source>
</evidence>
<sequence length="89" mass="9577">MAPGARTIARSSIKRVRSVANSLLKRREPHRQTIFGRATGTFDMDTLQEPKIPPALHAAVDVFAAAADHVDEDQDDADDGPDPSALVPC</sequence>
<feature type="compositionally biased region" description="Acidic residues" evidence="1">
    <location>
        <begin position="70"/>
        <end position="81"/>
    </location>
</feature>
<dbReference type="EMBL" id="BAAANE010000001">
    <property type="protein sequence ID" value="GAA1618193.1"/>
    <property type="molecule type" value="Genomic_DNA"/>
</dbReference>
<evidence type="ECO:0000313" key="2">
    <source>
        <dbReference type="EMBL" id="GAA1618193.1"/>
    </source>
</evidence>
<name>A0ABN2EWX6_9ACTN</name>
<comment type="caution">
    <text evidence="2">The sequence shown here is derived from an EMBL/GenBank/DDBJ whole genome shotgun (WGS) entry which is preliminary data.</text>
</comment>
<proteinExistence type="predicted"/>
<keyword evidence="3" id="KW-1185">Reference proteome</keyword>
<reference evidence="2 3" key="1">
    <citation type="journal article" date="2019" name="Int. J. Syst. Evol. Microbiol.">
        <title>The Global Catalogue of Microorganisms (GCM) 10K type strain sequencing project: providing services to taxonomists for standard genome sequencing and annotation.</title>
        <authorList>
            <consortium name="The Broad Institute Genomics Platform"/>
            <consortium name="The Broad Institute Genome Sequencing Center for Infectious Disease"/>
            <person name="Wu L."/>
            <person name="Ma J."/>
        </authorList>
    </citation>
    <scope>NUCLEOTIDE SEQUENCE [LARGE SCALE GENOMIC DNA]</scope>
    <source>
        <strain evidence="2 3">JCM 14306</strain>
    </source>
</reference>
<dbReference type="Proteomes" id="UP001501319">
    <property type="component" value="Unassembled WGS sequence"/>
</dbReference>
<organism evidence="2 3">
    <name type="scientific">Kribbella alba</name>
    <dbReference type="NCBI Taxonomy" id="190197"/>
    <lineage>
        <taxon>Bacteria</taxon>
        <taxon>Bacillati</taxon>
        <taxon>Actinomycetota</taxon>
        <taxon>Actinomycetes</taxon>
        <taxon>Propionibacteriales</taxon>
        <taxon>Kribbellaceae</taxon>
        <taxon>Kribbella</taxon>
    </lineage>
</organism>
<evidence type="ECO:0000313" key="3">
    <source>
        <dbReference type="Proteomes" id="UP001501319"/>
    </source>
</evidence>
<feature type="region of interest" description="Disordered" evidence="1">
    <location>
        <begin position="67"/>
        <end position="89"/>
    </location>
</feature>
<accession>A0ABN2EWX6</accession>
<protein>
    <submittedName>
        <fullName evidence="2">Uncharacterized protein</fullName>
    </submittedName>
</protein>
<gene>
    <name evidence="2" type="ORF">GCM10009744_00970</name>
</gene>